<gene>
    <name evidence="6" type="ORF">CSSPTR1EN2_LOCUS8064</name>
</gene>
<dbReference type="InterPro" id="IPR049625">
    <property type="entry name" value="Glyco_transf_61_cat"/>
</dbReference>
<evidence type="ECO:0000256" key="4">
    <source>
        <dbReference type="SAM" id="Phobius"/>
    </source>
</evidence>
<accession>A0ABP0TV54</accession>
<keyword evidence="2" id="KW-0808">Transferase</keyword>
<organism evidence="6 7">
    <name type="scientific">Sphagnum troendelagicum</name>
    <dbReference type="NCBI Taxonomy" id="128251"/>
    <lineage>
        <taxon>Eukaryota</taxon>
        <taxon>Viridiplantae</taxon>
        <taxon>Streptophyta</taxon>
        <taxon>Embryophyta</taxon>
        <taxon>Bryophyta</taxon>
        <taxon>Sphagnophytina</taxon>
        <taxon>Sphagnopsida</taxon>
        <taxon>Sphagnales</taxon>
        <taxon>Sphagnaceae</taxon>
        <taxon>Sphagnum</taxon>
    </lineage>
</organism>
<evidence type="ECO:0000313" key="7">
    <source>
        <dbReference type="Proteomes" id="UP001497512"/>
    </source>
</evidence>
<dbReference type="PANTHER" id="PTHR48437">
    <property type="entry name" value="INITIATOR BINDING DOMAIN-CONTAINING PROTEIN"/>
    <property type="match status" value="1"/>
</dbReference>
<keyword evidence="4" id="KW-0472">Membrane</keyword>
<keyword evidence="4" id="KW-0812">Transmembrane</keyword>
<dbReference type="Proteomes" id="UP001497512">
    <property type="component" value="Chromosome 15"/>
</dbReference>
<dbReference type="InterPro" id="IPR007657">
    <property type="entry name" value="Glycosyltransferase_61"/>
</dbReference>
<keyword evidence="3" id="KW-0325">Glycoprotein</keyword>
<dbReference type="PANTHER" id="PTHR48437:SF1">
    <property type="entry name" value="INITIATOR BINDING DOMAIN-CONTAINING PROTEIN"/>
    <property type="match status" value="1"/>
</dbReference>
<feature type="transmembrane region" description="Helical" evidence="4">
    <location>
        <begin position="21"/>
        <end position="39"/>
    </location>
</feature>
<dbReference type="EMBL" id="OZ019907">
    <property type="protein sequence ID" value="CAK9205869.1"/>
    <property type="molecule type" value="Genomic_DNA"/>
</dbReference>
<keyword evidence="4" id="KW-1133">Transmembrane helix</keyword>
<keyword evidence="1" id="KW-0328">Glycosyltransferase</keyword>
<dbReference type="Pfam" id="PF04577">
    <property type="entry name" value="Glyco_transf_61"/>
    <property type="match status" value="1"/>
</dbReference>
<protein>
    <recommendedName>
        <fullName evidence="5">Glycosyltransferase 61 catalytic domain-containing protein</fullName>
    </recommendedName>
</protein>
<reference evidence="6" key="1">
    <citation type="submission" date="2024-02" db="EMBL/GenBank/DDBJ databases">
        <authorList>
            <consortium name="ELIXIR-Norway"/>
            <consortium name="Elixir Norway"/>
        </authorList>
    </citation>
    <scope>NUCLEOTIDE SEQUENCE</scope>
</reference>
<proteinExistence type="predicted"/>
<name>A0ABP0TV54_9BRYO</name>
<sequence>MGTRKRKWRCTGIKKTCVKRVVVLLVVLNALQFLVYLLHSLGVDGGNNAPPLNFPAIVMRQVSGKPWPRLPSFTPWDLKADLDPASCEAFFGNGFTQPFRLLDPKGLFHCFYSETLRTSICEGTNMVMNPKRIKMAKGGEPLDSVIGRNEEEELPYFTSGAFQIFVPERGGRKPLFNKTLLEYLIPKGTVQEHTLHHLLEQIRTIPLNEVTCAQRVTQPAVVVTRFEYANLFHTVTDWYSAYMTSRIAKLKKRPRLIFVDGHCKSSMDDGWQAMFSGVNFARHLAGPVCFDHLIFAPLGYNTPLFKGVNQGIFCQGCSASDLEKDLQYQTARLREFGEMFTSAFNISSATSSSQEGRVVKVLFIRREDYLAHPRHIGKPESRLSNEEEVLEALNTWASRRASDELNITIVNGLFAHMSMQEQLQQVQQSSIIVGAHGAGLSHILFARPEETAVLELVSPYFVRPHFQAMSQWMGMEYHAIEMGSSEADCSEVIDRVDSILTGLLRKHVIS</sequence>
<evidence type="ECO:0000259" key="5">
    <source>
        <dbReference type="Pfam" id="PF04577"/>
    </source>
</evidence>
<evidence type="ECO:0000256" key="1">
    <source>
        <dbReference type="ARBA" id="ARBA00022676"/>
    </source>
</evidence>
<keyword evidence="7" id="KW-1185">Reference proteome</keyword>
<evidence type="ECO:0000256" key="2">
    <source>
        <dbReference type="ARBA" id="ARBA00022679"/>
    </source>
</evidence>
<feature type="domain" description="Glycosyltransferase 61 catalytic" evidence="5">
    <location>
        <begin position="223"/>
        <end position="452"/>
    </location>
</feature>
<evidence type="ECO:0000313" key="6">
    <source>
        <dbReference type="EMBL" id="CAK9205869.1"/>
    </source>
</evidence>
<evidence type="ECO:0000256" key="3">
    <source>
        <dbReference type="ARBA" id="ARBA00023180"/>
    </source>
</evidence>